<dbReference type="Gene3D" id="2.60.40.10">
    <property type="entry name" value="Immunoglobulins"/>
    <property type="match status" value="1"/>
</dbReference>
<evidence type="ECO:0000313" key="3">
    <source>
        <dbReference type="EMBL" id="KON30056.1"/>
    </source>
</evidence>
<comment type="caution">
    <text evidence="3">The sequence shown here is derived from an EMBL/GenBank/DDBJ whole genome shotgun (WGS) entry which is preliminary data.</text>
</comment>
<dbReference type="Pfam" id="PF10633">
    <property type="entry name" value="NPCBM_assoc"/>
    <property type="match status" value="2"/>
</dbReference>
<evidence type="ECO:0000256" key="1">
    <source>
        <dbReference type="SAM" id="Phobius"/>
    </source>
</evidence>
<dbReference type="InterPro" id="IPR013783">
    <property type="entry name" value="Ig-like_fold"/>
</dbReference>
<keyword evidence="1" id="KW-0812">Transmembrane</keyword>
<feature type="transmembrane region" description="Helical" evidence="1">
    <location>
        <begin position="573"/>
        <end position="593"/>
    </location>
</feature>
<accession>A0A0M0BP21</accession>
<keyword evidence="1" id="KW-1133">Transmembrane helix</keyword>
<dbReference type="PATRIC" id="fig|1685127.3.peg.1301"/>
<dbReference type="SUPFAM" id="SSF49464">
    <property type="entry name" value="Carboxypeptidase regulatory domain-like"/>
    <property type="match status" value="1"/>
</dbReference>
<dbReference type="NCBIfam" id="TIGR01451">
    <property type="entry name" value="B_ant_repeat"/>
    <property type="match status" value="1"/>
</dbReference>
<dbReference type="InterPro" id="IPR018905">
    <property type="entry name" value="A-galactase_NEW3"/>
</dbReference>
<dbReference type="Gene3D" id="2.60.40.1120">
    <property type="entry name" value="Carboxypeptidase-like, regulatory domain"/>
    <property type="match status" value="1"/>
</dbReference>
<dbReference type="PANTHER" id="PTHR39198">
    <property type="entry name" value="HYPOTHETICAL MEMBRANE PROTEIN, CONSERVED"/>
    <property type="match status" value="1"/>
</dbReference>
<reference evidence="3 4" key="1">
    <citation type="submission" date="2015-06" db="EMBL/GenBank/DDBJ databases">
        <title>New insights into the roles of widespread benthic archaea in carbon and nitrogen cycling.</title>
        <authorList>
            <person name="Lazar C.S."/>
            <person name="Baker B.J."/>
            <person name="Seitz K.W."/>
            <person name="Hyde A.S."/>
            <person name="Dick G.J."/>
            <person name="Hinrichs K.-U."/>
            <person name="Teske A.P."/>
        </authorList>
    </citation>
    <scope>NUCLEOTIDE SEQUENCE [LARGE SCALE GENOMIC DNA]</scope>
    <source>
        <strain evidence="3">DG-45</strain>
    </source>
</reference>
<dbReference type="InterPro" id="IPR047589">
    <property type="entry name" value="DUF11_rpt"/>
</dbReference>
<dbReference type="PANTHER" id="PTHR39198:SF1">
    <property type="entry name" value="ALPHA-GALACTOSIDASE NEW3 DOMAIN-CONTAINING PROTEIN"/>
    <property type="match status" value="1"/>
</dbReference>
<dbReference type="InterPro" id="IPR008969">
    <property type="entry name" value="CarboxyPept-like_regulatory"/>
</dbReference>
<organism evidence="3 4">
    <name type="scientific">miscellaneous Crenarchaeota group-15 archaeon DG-45</name>
    <dbReference type="NCBI Taxonomy" id="1685127"/>
    <lineage>
        <taxon>Archaea</taxon>
        <taxon>Candidatus Bathyarchaeota</taxon>
        <taxon>MCG-15</taxon>
    </lineage>
</organism>
<proteinExistence type="predicted"/>
<evidence type="ECO:0000259" key="2">
    <source>
        <dbReference type="Pfam" id="PF10633"/>
    </source>
</evidence>
<dbReference type="Proteomes" id="UP000037210">
    <property type="component" value="Unassembled WGS sequence"/>
</dbReference>
<sequence length="598" mass="63906">MAVKKRMDKNNRGILLSVIALLTIMLAAVIDVPAYAQPEGTGNVHGTVVDEAGRAFRKVKVMAYSSSGSLVASKNTDSDGFFRFALDSGSYTIVFEKEGYARVQKSISVPTGFVADPENDPVKLGEIVLKKALRLSASVLSRVANPGDTMLFPFAVSNIGEEPEDIQFSVVGPAGWGTRVLDSTAEITRVLLAPGSLNLYLEVDVPLKASETGIISITAMGKTDATLGFTIVPKTSFAQEIELKSSYLSVSEELGRTIYFPLTITNEGEIDEIVDLMGAVPSGWSISFVTGTGMAVQSLYLTPGESETLNIKVVPSEGAPVGGYIVVVDAVSEGDVLRDSLELKVNLREATSDVKVISTFTDITVEAGKTINFPITIWNKGETDALFLLTVLSVPENWKTVFTSEDIEISSVLVTAGESLRLQLEVTPPSNVDTGAYQIIVYTESDDGLITKQIDLKVSIVGSYALGLELSTLYTTVTIGRSVTFTATVRNTGQSPITSLYLETALPEGWDSSIAPVQVSSLAPRESTTFTLMADTPADTVAGDYLITVQAMGDQTESNEADLRVTAKASTSWGFIGIGLAAVFVIGLAVVFMRFKRR</sequence>
<feature type="domain" description="Alpha-galactosidase NEW3" evidence="2">
    <location>
        <begin position="478"/>
        <end position="551"/>
    </location>
</feature>
<dbReference type="AlphaFoldDB" id="A0A0M0BP21"/>
<gene>
    <name evidence="3" type="ORF">AC482_04885</name>
</gene>
<protein>
    <recommendedName>
        <fullName evidence="2">Alpha-galactosidase NEW3 domain-containing protein</fullName>
    </recommendedName>
</protein>
<dbReference type="Pfam" id="PF13620">
    <property type="entry name" value="CarboxypepD_reg"/>
    <property type="match status" value="1"/>
</dbReference>
<keyword evidence="1" id="KW-0472">Membrane</keyword>
<feature type="domain" description="Alpha-galactosidase NEW3" evidence="2">
    <location>
        <begin position="365"/>
        <end position="439"/>
    </location>
</feature>
<name>A0A0M0BP21_9ARCH</name>
<evidence type="ECO:0000313" key="4">
    <source>
        <dbReference type="Proteomes" id="UP000037210"/>
    </source>
</evidence>
<dbReference type="EMBL" id="LFWZ01000043">
    <property type="protein sequence ID" value="KON30056.1"/>
    <property type="molecule type" value="Genomic_DNA"/>
</dbReference>